<name>A0A2M9ZRA2_9LEPT</name>
<evidence type="ECO:0000313" key="6">
    <source>
        <dbReference type="Proteomes" id="UP000231990"/>
    </source>
</evidence>
<dbReference type="Proteomes" id="UP000231962">
    <property type="component" value="Unassembled WGS sequence"/>
</dbReference>
<dbReference type="AlphaFoldDB" id="A0A2M9ZRA2"/>
<dbReference type="PANTHER" id="PTHR14239">
    <property type="entry name" value="DUDULIN-RELATED"/>
    <property type="match status" value="1"/>
</dbReference>
<gene>
    <name evidence="3" type="ORF">CH360_00040</name>
    <name evidence="4" type="ORF">CH373_00040</name>
</gene>
<protein>
    <submittedName>
        <fullName evidence="4">NADP oxidoreductase</fullName>
    </submittedName>
</protein>
<accession>A0A2M9ZRA2</accession>
<sequence length="215" mass="23235">MKFGIIGTGSVGQTIGTRLVKNGHEVKMGSRAAGNEKAVEWIREVGGKSSEGSFKDCAQFGEILFNCTKGEHSVEALTAAGSDSLSGKILIDVSNPLDFSKGFPPSLLISNTNSLGETIQDEFPGTFVVKTLHTVNASLMVNPSLLPGEHDLFICGNSDSAKGRVKELLQKEFGWKNILDLGNITNARATEMLLPLWVRLYGVFQNPLFNLHIVK</sequence>
<evidence type="ECO:0000259" key="2">
    <source>
        <dbReference type="Pfam" id="PF03807"/>
    </source>
</evidence>
<evidence type="ECO:0000313" key="5">
    <source>
        <dbReference type="Proteomes" id="UP000231962"/>
    </source>
</evidence>
<evidence type="ECO:0000313" key="3">
    <source>
        <dbReference type="EMBL" id="PJZ70969.1"/>
    </source>
</evidence>
<proteinExistence type="predicted"/>
<feature type="domain" description="Pyrroline-5-carboxylate reductase catalytic N-terminal" evidence="2">
    <location>
        <begin position="2"/>
        <end position="96"/>
    </location>
</feature>
<dbReference type="GO" id="GO:0016491">
    <property type="term" value="F:oxidoreductase activity"/>
    <property type="evidence" value="ECO:0007669"/>
    <property type="project" value="UniProtKB-KW"/>
</dbReference>
<comment type="caution">
    <text evidence="4">The sequence shown here is derived from an EMBL/GenBank/DDBJ whole genome shotgun (WGS) entry which is preliminary data.</text>
</comment>
<evidence type="ECO:0000313" key="4">
    <source>
        <dbReference type="EMBL" id="PJZ74501.1"/>
    </source>
</evidence>
<dbReference type="RefSeq" id="WP_100711912.1">
    <property type="nucleotide sequence ID" value="NZ_NPDY01000001.1"/>
</dbReference>
<dbReference type="Pfam" id="PF03807">
    <property type="entry name" value="F420_oxidored"/>
    <property type="match status" value="1"/>
</dbReference>
<dbReference type="Gene3D" id="3.40.50.720">
    <property type="entry name" value="NAD(P)-binding Rossmann-like Domain"/>
    <property type="match status" value="1"/>
</dbReference>
<organism evidence="4 6">
    <name type="scientific">Leptospira perolatii</name>
    <dbReference type="NCBI Taxonomy" id="2023191"/>
    <lineage>
        <taxon>Bacteria</taxon>
        <taxon>Pseudomonadati</taxon>
        <taxon>Spirochaetota</taxon>
        <taxon>Spirochaetia</taxon>
        <taxon>Leptospirales</taxon>
        <taxon>Leptospiraceae</taxon>
        <taxon>Leptospira</taxon>
    </lineage>
</organism>
<keyword evidence="1" id="KW-0560">Oxidoreductase</keyword>
<dbReference type="InterPro" id="IPR036291">
    <property type="entry name" value="NAD(P)-bd_dom_sf"/>
</dbReference>
<dbReference type="EMBL" id="NPDY01000001">
    <property type="protein sequence ID" value="PJZ70969.1"/>
    <property type="molecule type" value="Genomic_DNA"/>
</dbReference>
<dbReference type="InterPro" id="IPR028939">
    <property type="entry name" value="P5C_Rdtase_cat_N"/>
</dbReference>
<dbReference type="OrthoDB" id="9786864at2"/>
<dbReference type="InterPro" id="IPR051267">
    <property type="entry name" value="STEAP_metalloreductase"/>
</dbReference>
<dbReference type="EMBL" id="NPDZ01000001">
    <property type="protein sequence ID" value="PJZ74501.1"/>
    <property type="molecule type" value="Genomic_DNA"/>
</dbReference>
<reference evidence="5 6" key="1">
    <citation type="submission" date="2017-07" db="EMBL/GenBank/DDBJ databases">
        <title>Leptospira spp. isolated from tropical soils.</title>
        <authorList>
            <person name="Thibeaux R."/>
            <person name="Iraola G."/>
            <person name="Ferres I."/>
            <person name="Bierque E."/>
            <person name="Girault D."/>
            <person name="Soupe-Gilbert M.-E."/>
            <person name="Picardeau M."/>
            <person name="Goarant C."/>
        </authorList>
    </citation>
    <scope>NUCLEOTIDE SEQUENCE [LARGE SCALE GENOMIC DNA]</scope>
    <source>
        <strain evidence="4 6">FH1-B-B1</strain>
        <strain evidence="3 5">FH1-B-C1</strain>
    </source>
</reference>
<dbReference type="SUPFAM" id="SSF51735">
    <property type="entry name" value="NAD(P)-binding Rossmann-fold domains"/>
    <property type="match status" value="1"/>
</dbReference>
<keyword evidence="5" id="KW-1185">Reference proteome</keyword>
<evidence type="ECO:0000256" key="1">
    <source>
        <dbReference type="ARBA" id="ARBA00023002"/>
    </source>
</evidence>
<dbReference type="Proteomes" id="UP000231990">
    <property type="component" value="Unassembled WGS sequence"/>
</dbReference>